<dbReference type="eggNOG" id="COG1999">
    <property type="taxonomic scope" value="Bacteria"/>
</dbReference>
<accession>A0A0A0M788</accession>
<feature type="binding site" evidence="2">
    <location>
        <position position="68"/>
    </location>
    <ligand>
        <name>Cu cation</name>
        <dbReference type="ChEBI" id="CHEBI:23378"/>
    </ligand>
</feature>
<feature type="binding site" evidence="2">
    <location>
        <position position="151"/>
    </location>
    <ligand>
        <name>Cu cation</name>
        <dbReference type="ChEBI" id="CHEBI:23378"/>
    </ligand>
</feature>
<evidence type="ECO:0000256" key="2">
    <source>
        <dbReference type="PIRSR" id="PIRSR603782-1"/>
    </source>
</evidence>
<keyword evidence="3" id="KW-1015">Disulfide bond</keyword>
<dbReference type="Proteomes" id="UP000030003">
    <property type="component" value="Unassembled WGS sequence"/>
</dbReference>
<comment type="caution">
    <text evidence="5">The sequence shown here is derived from an EMBL/GenBank/DDBJ whole genome shotgun (WGS) entry which is preliminary data.</text>
</comment>
<comment type="similarity">
    <text evidence="1">Belongs to the SCO1/2 family.</text>
</comment>
<keyword evidence="2" id="KW-0186">Copper</keyword>
<sequence length="188" mass="20684">MKQLLVLLLAAMLALPLGVAAEAPLPRDSLYQVPLDLVDQDGRALDWRQLRGKPRVVGMFYASCHFICPLIIDSGKVVERHLGEHADQLGIVLISIDPERDDPAALRQLVQQRKLDTTRWSLAAPPADQVRTAAGVLGVRYRRLADGEFNHTSPLVLLDAQGRELARTEKIGSRVDPAFLDAVRAAVD</sequence>
<dbReference type="PANTHER" id="PTHR12151:SF25">
    <property type="entry name" value="LINALOOL DEHYDRATASE_ISOMERASE DOMAIN-CONTAINING PROTEIN"/>
    <property type="match status" value="1"/>
</dbReference>
<evidence type="ECO:0000256" key="1">
    <source>
        <dbReference type="ARBA" id="ARBA00010996"/>
    </source>
</evidence>
<dbReference type="GO" id="GO:0046872">
    <property type="term" value="F:metal ion binding"/>
    <property type="evidence" value="ECO:0007669"/>
    <property type="project" value="UniProtKB-KW"/>
</dbReference>
<dbReference type="STRING" id="1385515.GCA_000423325_01699"/>
<name>A0A0A0M788_9GAMM</name>
<dbReference type="Pfam" id="PF02630">
    <property type="entry name" value="SCO1-SenC"/>
    <property type="match status" value="1"/>
</dbReference>
<evidence type="ECO:0000256" key="4">
    <source>
        <dbReference type="SAM" id="SignalP"/>
    </source>
</evidence>
<protein>
    <submittedName>
        <fullName evidence="5">Electron transporter SenC</fullName>
    </submittedName>
</protein>
<keyword evidence="6" id="KW-1185">Reference proteome</keyword>
<dbReference type="CDD" id="cd02968">
    <property type="entry name" value="SCO"/>
    <property type="match status" value="1"/>
</dbReference>
<evidence type="ECO:0000313" key="5">
    <source>
        <dbReference type="EMBL" id="KGO98863.1"/>
    </source>
</evidence>
<dbReference type="InterPro" id="IPR036249">
    <property type="entry name" value="Thioredoxin-like_sf"/>
</dbReference>
<gene>
    <name evidence="5" type="ORF">N791_13405</name>
</gene>
<feature type="signal peptide" evidence="4">
    <location>
        <begin position="1"/>
        <end position="20"/>
    </location>
</feature>
<feature type="disulfide bond" description="Redox-active" evidence="3">
    <location>
        <begin position="64"/>
        <end position="68"/>
    </location>
</feature>
<proteinExistence type="inferred from homology"/>
<reference evidence="5 6" key="1">
    <citation type="submission" date="2013-08" db="EMBL/GenBank/DDBJ databases">
        <title>Genomic analysis of Lysobacter defluvii.</title>
        <authorList>
            <person name="Wang Q."/>
            <person name="Wang G."/>
        </authorList>
    </citation>
    <scope>NUCLEOTIDE SEQUENCE [LARGE SCALE GENOMIC DNA]</scope>
    <source>
        <strain evidence="5 6">IMMIB APB-9</strain>
    </source>
</reference>
<keyword evidence="2" id="KW-0479">Metal-binding</keyword>
<dbReference type="PANTHER" id="PTHR12151">
    <property type="entry name" value="ELECTRON TRANSPORT PROTIN SCO1/SENC FAMILY MEMBER"/>
    <property type="match status" value="1"/>
</dbReference>
<dbReference type="InterPro" id="IPR003782">
    <property type="entry name" value="SCO1/SenC"/>
</dbReference>
<feature type="binding site" evidence="2">
    <location>
        <position position="64"/>
    </location>
    <ligand>
        <name>Cu cation</name>
        <dbReference type="ChEBI" id="CHEBI:23378"/>
    </ligand>
</feature>
<feature type="chain" id="PRO_5001973336" evidence="4">
    <location>
        <begin position="21"/>
        <end position="188"/>
    </location>
</feature>
<dbReference type="OrthoDB" id="6335573at2"/>
<dbReference type="AlphaFoldDB" id="A0A0A0M788"/>
<dbReference type="SUPFAM" id="SSF52833">
    <property type="entry name" value="Thioredoxin-like"/>
    <property type="match status" value="1"/>
</dbReference>
<organism evidence="5 6">
    <name type="scientific">Lysobacter defluvii IMMIB APB-9 = DSM 18482</name>
    <dbReference type="NCBI Taxonomy" id="1385515"/>
    <lineage>
        <taxon>Bacteria</taxon>
        <taxon>Pseudomonadati</taxon>
        <taxon>Pseudomonadota</taxon>
        <taxon>Gammaproteobacteria</taxon>
        <taxon>Lysobacterales</taxon>
        <taxon>Lysobacteraceae</taxon>
        <taxon>Novilysobacter</taxon>
    </lineage>
</organism>
<dbReference type="RefSeq" id="WP_027070024.1">
    <property type="nucleotide sequence ID" value="NZ_AUHT01000008.1"/>
</dbReference>
<keyword evidence="4" id="KW-0732">Signal</keyword>
<evidence type="ECO:0000313" key="6">
    <source>
        <dbReference type="Proteomes" id="UP000030003"/>
    </source>
</evidence>
<evidence type="ECO:0000256" key="3">
    <source>
        <dbReference type="PIRSR" id="PIRSR603782-2"/>
    </source>
</evidence>
<dbReference type="Gene3D" id="3.40.30.10">
    <property type="entry name" value="Glutaredoxin"/>
    <property type="match status" value="1"/>
</dbReference>
<dbReference type="EMBL" id="AVBH01000044">
    <property type="protein sequence ID" value="KGO98863.1"/>
    <property type="molecule type" value="Genomic_DNA"/>
</dbReference>